<keyword evidence="1" id="KW-0812">Transmembrane</keyword>
<sequence length="174" mass="19871">MSQYIIRRRKFLSDIPVDDLLMLVLVFIYTTAIAALYKYFDIFEGTDFDALTSEENVAIGRKLGILNILAETAIQTTLWGNKCCILLLYNRLTYVTVHGMLTKKGKLTNVSLFGHYHKTWIIVATYTGLAYLAVIVALYGGWCRPFSDYMEMEPENGQSWQSIWQPLAHSNALK</sequence>
<dbReference type="eggNOG" id="ENOG502SJ6K">
    <property type="taxonomic scope" value="Eukaryota"/>
</dbReference>
<dbReference type="OrthoDB" id="3903189at2759"/>
<evidence type="ECO:0000256" key="1">
    <source>
        <dbReference type="SAM" id="Phobius"/>
    </source>
</evidence>
<protein>
    <submittedName>
        <fullName evidence="2">Uncharacterized protein</fullName>
    </submittedName>
</protein>
<accession>A0A066XGT8</accession>
<name>A0A066XGT8_COLSU</name>
<dbReference type="EMBL" id="JMSE01001054">
    <property type="protein sequence ID" value="KDN65200.1"/>
    <property type="molecule type" value="Genomic_DNA"/>
</dbReference>
<dbReference type="STRING" id="1173701.A0A066XGT8"/>
<organism evidence="2 3">
    <name type="scientific">Colletotrichum sublineola</name>
    <name type="common">Sorghum anthracnose fungus</name>
    <dbReference type="NCBI Taxonomy" id="1173701"/>
    <lineage>
        <taxon>Eukaryota</taxon>
        <taxon>Fungi</taxon>
        <taxon>Dikarya</taxon>
        <taxon>Ascomycota</taxon>
        <taxon>Pezizomycotina</taxon>
        <taxon>Sordariomycetes</taxon>
        <taxon>Hypocreomycetidae</taxon>
        <taxon>Glomerellales</taxon>
        <taxon>Glomerellaceae</taxon>
        <taxon>Colletotrichum</taxon>
        <taxon>Colletotrichum graminicola species complex</taxon>
    </lineage>
</organism>
<feature type="transmembrane region" description="Helical" evidence="1">
    <location>
        <begin position="120"/>
        <end position="142"/>
    </location>
</feature>
<gene>
    <name evidence="2" type="ORF">CSUB01_03538</name>
</gene>
<feature type="transmembrane region" description="Helical" evidence="1">
    <location>
        <begin position="20"/>
        <end position="40"/>
    </location>
</feature>
<proteinExistence type="predicted"/>
<evidence type="ECO:0000313" key="3">
    <source>
        <dbReference type="Proteomes" id="UP000027238"/>
    </source>
</evidence>
<dbReference type="HOGENOM" id="CLU_1539946_0_0_1"/>
<keyword evidence="1" id="KW-0472">Membrane</keyword>
<keyword evidence="1" id="KW-1133">Transmembrane helix</keyword>
<keyword evidence="3" id="KW-1185">Reference proteome</keyword>
<reference evidence="3" key="1">
    <citation type="journal article" date="2014" name="Genome Announc.">
        <title>Draft genome sequence of Colletotrichum sublineola, a destructive pathogen of cultivated sorghum.</title>
        <authorList>
            <person name="Baroncelli R."/>
            <person name="Sanz-Martin J.M."/>
            <person name="Rech G.E."/>
            <person name="Sukno S.A."/>
            <person name="Thon M.R."/>
        </authorList>
    </citation>
    <scope>NUCLEOTIDE SEQUENCE [LARGE SCALE GENOMIC DNA]</scope>
    <source>
        <strain evidence="3">TX430BB</strain>
    </source>
</reference>
<comment type="caution">
    <text evidence="2">The sequence shown here is derived from an EMBL/GenBank/DDBJ whole genome shotgun (WGS) entry which is preliminary data.</text>
</comment>
<dbReference type="Proteomes" id="UP000027238">
    <property type="component" value="Unassembled WGS sequence"/>
</dbReference>
<evidence type="ECO:0000313" key="2">
    <source>
        <dbReference type="EMBL" id="KDN65200.1"/>
    </source>
</evidence>
<dbReference type="AlphaFoldDB" id="A0A066XGT8"/>